<evidence type="ECO:0000313" key="2">
    <source>
        <dbReference type="EMBL" id="KAK5576767.1"/>
    </source>
</evidence>
<dbReference type="Proteomes" id="UP001344447">
    <property type="component" value="Unassembled WGS sequence"/>
</dbReference>
<proteinExistence type="predicted"/>
<organism evidence="2 3">
    <name type="scientific">Dictyostelium firmibasis</name>
    <dbReference type="NCBI Taxonomy" id="79012"/>
    <lineage>
        <taxon>Eukaryota</taxon>
        <taxon>Amoebozoa</taxon>
        <taxon>Evosea</taxon>
        <taxon>Eumycetozoa</taxon>
        <taxon>Dictyostelia</taxon>
        <taxon>Dictyosteliales</taxon>
        <taxon>Dictyosteliaceae</taxon>
        <taxon>Dictyostelium</taxon>
    </lineage>
</organism>
<dbReference type="EMBL" id="JAVFKY010000005">
    <property type="protein sequence ID" value="KAK5576767.1"/>
    <property type="molecule type" value="Genomic_DNA"/>
</dbReference>
<keyword evidence="3" id="KW-1185">Reference proteome</keyword>
<dbReference type="AlphaFoldDB" id="A0AAN7TMK8"/>
<feature type="compositionally biased region" description="Basic and acidic residues" evidence="1">
    <location>
        <begin position="67"/>
        <end position="108"/>
    </location>
</feature>
<feature type="compositionally biased region" description="Basic and acidic residues" evidence="1">
    <location>
        <begin position="23"/>
        <end position="37"/>
    </location>
</feature>
<name>A0AAN7TMK8_9MYCE</name>
<reference evidence="2 3" key="1">
    <citation type="submission" date="2023-11" db="EMBL/GenBank/DDBJ databases">
        <title>Dfirmibasis_genome.</title>
        <authorList>
            <person name="Edelbroek B."/>
            <person name="Kjellin J."/>
            <person name="Jerlstrom-Hultqvist J."/>
            <person name="Soderbom F."/>
        </authorList>
    </citation>
    <scope>NUCLEOTIDE SEQUENCE [LARGE SCALE GENOMIC DNA]</scope>
    <source>
        <strain evidence="2 3">TNS-C-14</strain>
    </source>
</reference>
<protein>
    <submittedName>
        <fullName evidence="2">Uncharacterized protein</fullName>
    </submittedName>
</protein>
<evidence type="ECO:0000256" key="1">
    <source>
        <dbReference type="SAM" id="MobiDB-lite"/>
    </source>
</evidence>
<sequence>MTDNKESSSSSSWLPWRKSANKNTDDKNKIEENKKTETTTTAPTTAPTTATEIATAAATTTAMTTDEINRQIEEIKTKNKEEKSQKIKDEGNQQPKTKKELQEEEERKMKKKIEKRNRFLIEEELNRKLDEKKNDMIDLVSEPPIFTIDLTPEDEKKLVFNRYGYACSPKAMLWRTGFIGGIAGALIGNSIAKTNPIKPLKTFIICVCAGTGGYLSSSCLYDNAEFRANYNHYLNNEYEVDIEDYFLSEATNLIIRRKLLQKNIKTNEHGRIIKQ</sequence>
<comment type="caution">
    <text evidence="2">The sequence shown here is derived from an EMBL/GenBank/DDBJ whole genome shotgun (WGS) entry which is preliminary data.</text>
</comment>
<feature type="region of interest" description="Disordered" evidence="1">
    <location>
        <begin position="1"/>
        <end position="109"/>
    </location>
</feature>
<gene>
    <name evidence="2" type="ORF">RB653_007911</name>
</gene>
<accession>A0AAN7TMK8</accession>
<feature type="compositionally biased region" description="Low complexity" evidence="1">
    <location>
        <begin position="38"/>
        <end position="66"/>
    </location>
</feature>
<evidence type="ECO:0000313" key="3">
    <source>
        <dbReference type="Proteomes" id="UP001344447"/>
    </source>
</evidence>